<evidence type="ECO:0000256" key="1">
    <source>
        <dbReference type="ARBA" id="ARBA00004141"/>
    </source>
</evidence>
<evidence type="ECO:0000256" key="4">
    <source>
        <dbReference type="ARBA" id="ARBA00022989"/>
    </source>
</evidence>
<dbReference type="AlphaFoldDB" id="A0AAD4N178"/>
<evidence type="ECO:0000313" key="13">
    <source>
        <dbReference type="Proteomes" id="UP001201812"/>
    </source>
</evidence>
<dbReference type="PANTHER" id="PTHR47049:SF2">
    <property type="entry name" value="PIEZO-TYPE MECHANOSENSITIVE ION CHANNEL HOMOLOG"/>
    <property type="match status" value="1"/>
</dbReference>
<comment type="caution">
    <text evidence="12">The sequence shown here is derived from an EMBL/GenBank/DDBJ whole genome shotgun (WGS) entry which is preliminary data.</text>
</comment>
<feature type="region of interest" description="Disordered" evidence="7">
    <location>
        <begin position="92"/>
        <end position="150"/>
    </location>
</feature>
<feature type="compositionally biased region" description="Basic and acidic residues" evidence="7">
    <location>
        <begin position="112"/>
        <end position="122"/>
    </location>
</feature>
<feature type="transmembrane region" description="Helical" evidence="8">
    <location>
        <begin position="456"/>
        <end position="477"/>
    </location>
</feature>
<evidence type="ECO:0000259" key="11">
    <source>
        <dbReference type="Pfam" id="PF24874"/>
    </source>
</evidence>
<feature type="transmembrane region" description="Helical" evidence="8">
    <location>
        <begin position="937"/>
        <end position="960"/>
    </location>
</feature>
<evidence type="ECO:0000256" key="2">
    <source>
        <dbReference type="ARBA" id="ARBA00007821"/>
    </source>
</evidence>
<feature type="transmembrane region" description="Helical" evidence="8">
    <location>
        <begin position="592"/>
        <end position="611"/>
    </location>
</feature>
<evidence type="ECO:0000256" key="5">
    <source>
        <dbReference type="ARBA" id="ARBA00023136"/>
    </source>
</evidence>
<evidence type="ECO:0000256" key="8">
    <source>
        <dbReference type="SAM" id="Phobius"/>
    </source>
</evidence>
<dbReference type="Proteomes" id="UP001201812">
    <property type="component" value="Unassembled WGS sequence"/>
</dbReference>
<dbReference type="GO" id="GO:0016020">
    <property type="term" value="C:membrane"/>
    <property type="evidence" value="ECO:0007669"/>
    <property type="project" value="UniProtKB-SubCell"/>
</dbReference>
<feature type="transmembrane region" description="Helical" evidence="8">
    <location>
        <begin position="497"/>
        <end position="517"/>
    </location>
</feature>
<evidence type="ECO:0000259" key="10">
    <source>
        <dbReference type="Pfam" id="PF23188"/>
    </source>
</evidence>
<evidence type="ECO:0000313" key="12">
    <source>
        <dbReference type="EMBL" id="KAI1714387.1"/>
    </source>
</evidence>
<dbReference type="GO" id="GO:0008381">
    <property type="term" value="F:mechanosensitive monoatomic ion channel activity"/>
    <property type="evidence" value="ECO:0007669"/>
    <property type="project" value="InterPro"/>
</dbReference>
<dbReference type="Pfam" id="PF12166">
    <property type="entry name" value="Piezo_cap"/>
    <property type="match status" value="1"/>
</dbReference>
<evidence type="ECO:0000256" key="6">
    <source>
        <dbReference type="SAM" id="Coils"/>
    </source>
</evidence>
<dbReference type="InterPro" id="IPR056768">
    <property type="entry name" value="THU_Piezo"/>
</dbReference>
<reference evidence="12" key="1">
    <citation type="submission" date="2022-01" db="EMBL/GenBank/DDBJ databases">
        <title>Genome Sequence Resource for Two Populations of Ditylenchus destructor, the Migratory Endoparasitic Phytonematode.</title>
        <authorList>
            <person name="Zhang H."/>
            <person name="Lin R."/>
            <person name="Xie B."/>
        </authorList>
    </citation>
    <scope>NUCLEOTIDE SEQUENCE</scope>
    <source>
        <strain evidence="12">BazhouSP</strain>
    </source>
</reference>
<keyword evidence="4 8" id="KW-1133">Transmembrane helix</keyword>
<dbReference type="InterPro" id="IPR031334">
    <property type="entry name" value="Piezo_cap_dom"/>
</dbReference>
<keyword evidence="13" id="KW-1185">Reference proteome</keyword>
<dbReference type="Pfam" id="PF24874">
    <property type="entry name" value="Piezo_THU9_anchor"/>
    <property type="match status" value="1"/>
</dbReference>
<sequence length="970" mass="112108">MFGQGVIESLISYMMRISRDYRYIAYILYEEKRIHKQMMYQSDTIDGDRRMSREDFEKHQAIVEEKVADEKPNRKRRVLREESLKKLHRCLTQRRKNVKKNDDEKSAEEDLGESKMGEKARSLGDLTTVDKSIEAAEPAEKPRLKPFKIKSEEELGRKEAVDKKPAEETTIEAVQQLTVEFTLPEDKSEIMPKLSRTSDRGSLRKKTSSMSFREEEADESLIVRLVIAIYYAVMSRSEMICYLMIVLNHIHSASLISMPLPLMMLLWSTLTVPRPTKRFWVTIITYTEVIVVLKYIFQFGFFPWIHGAPSLDPFWAPRIIGIEKQAKYAAWDLALLMSLFFHRNLLMSIGLWKNEIERESEAVEDDMEEENITSAQLKAENRRRKTDMPQATSLAVTQSTDDPIELKKHRSLTMHSIAEMVADLNRSQIKTRVTSRVRNFFHILLNPANRYPVDMYAPMFICDVACFLIVIFGYSSFATDQGSGSVTAYFQENKVPGTLVAMLIFQFILMVVDRALFLRKFLVGKLVFQILLVLFVHVWMFLLLPAATGRLFMKNFFCQLWYFIKVIYFIISAKQIRSGYPKRQLGNVITNSYSAIYMVLYRSYMAIPFLFELSLLMDWMWIDTCLSLSNWIALHDIYSNICMIKCERSIEEDYPSPKGVKKRALIKYGWGGFLLFLIILIIWFPLVLFSMANTVGTRSIPVECTAKLTISGYQPLFESTARLEDIRPLTVEEYNDLYYTYRTSKTALSYIADYDNFDVVRARIDGNSSSRWLISPPARLALINSLNGTQVMNIQFDWQFKRAVDENLQYGVVEDFRVIDLEPGSPIRQQLVETIMGENNETQIHIPNLFPSMVEVPGEGKADHVNALLQEQLRGESKPIENAFTDVFLELEESSGVEWWKLRMVDTAFDPLRISEPITRDYLIIHGFVDKVFPKSFSFITGGGILGLYVSIVLVLGHYVRGMVTDSMKV</sequence>
<dbReference type="InterPro" id="IPR056770">
    <property type="entry name" value="Piezo_THU9_anchor"/>
</dbReference>
<evidence type="ECO:0000259" key="9">
    <source>
        <dbReference type="Pfam" id="PF12166"/>
    </source>
</evidence>
<keyword evidence="6" id="KW-0175">Coiled coil</keyword>
<organism evidence="12 13">
    <name type="scientific">Ditylenchus destructor</name>
    <dbReference type="NCBI Taxonomy" id="166010"/>
    <lineage>
        <taxon>Eukaryota</taxon>
        <taxon>Metazoa</taxon>
        <taxon>Ecdysozoa</taxon>
        <taxon>Nematoda</taxon>
        <taxon>Chromadorea</taxon>
        <taxon>Rhabditida</taxon>
        <taxon>Tylenchina</taxon>
        <taxon>Tylenchomorpha</taxon>
        <taxon>Sphaerularioidea</taxon>
        <taxon>Anguinidae</taxon>
        <taxon>Anguininae</taxon>
        <taxon>Ditylenchus</taxon>
    </lineage>
</organism>
<proteinExistence type="inferred from homology"/>
<feature type="transmembrane region" description="Helical" evidence="8">
    <location>
        <begin position="526"/>
        <end position="546"/>
    </location>
</feature>
<gene>
    <name evidence="12" type="ORF">DdX_08482</name>
</gene>
<keyword evidence="5 8" id="KW-0472">Membrane</keyword>
<dbReference type="PANTHER" id="PTHR47049">
    <property type="entry name" value="PIEZO-TYPE MECHANOSENSITIVE ION CHANNEL HOMOLOG"/>
    <property type="match status" value="1"/>
</dbReference>
<keyword evidence="3 8" id="KW-0812">Transmembrane</keyword>
<comment type="subcellular location">
    <subcellularLocation>
        <location evidence="1">Membrane</location>
        <topology evidence="1">Multi-pass membrane protein</topology>
    </subcellularLocation>
</comment>
<feature type="transmembrane region" description="Helical" evidence="8">
    <location>
        <begin position="668"/>
        <end position="689"/>
    </location>
</feature>
<feature type="coiled-coil region" evidence="6">
    <location>
        <begin position="353"/>
        <end position="380"/>
    </location>
</feature>
<feature type="domain" description="Piezo non-specific cation channel cap" evidence="9">
    <location>
        <begin position="727"/>
        <end position="967"/>
    </location>
</feature>
<feature type="transmembrane region" description="Helical" evidence="8">
    <location>
        <begin position="242"/>
        <end position="267"/>
    </location>
</feature>
<feature type="compositionally biased region" description="Basic and acidic residues" evidence="7">
    <location>
        <begin position="131"/>
        <end position="150"/>
    </location>
</feature>
<dbReference type="Pfam" id="PF23188">
    <property type="entry name" value="THU_Piezo1"/>
    <property type="match status" value="1"/>
</dbReference>
<feature type="transmembrane region" description="Helical" evidence="8">
    <location>
        <begin position="552"/>
        <end position="571"/>
    </location>
</feature>
<feature type="domain" description="Piezo transmembrane helical unit" evidence="10">
    <location>
        <begin position="234"/>
        <end position="353"/>
    </location>
</feature>
<protein>
    <submittedName>
        <fullName evidence="12">Piezo non-specific cation channel, r-Ras-binding domain-containing protein</fullName>
    </submittedName>
</protein>
<dbReference type="InterPro" id="IPR027272">
    <property type="entry name" value="Piezo"/>
</dbReference>
<evidence type="ECO:0000256" key="7">
    <source>
        <dbReference type="SAM" id="MobiDB-lite"/>
    </source>
</evidence>
<accession>A0AAD4N178</accession>
<dbReference type="EMBL" id="JAKKPZ010000013">
    <property type="protein sequence ID" value="KAI1714387.1"/>
    <property type="molecule type" value="Genomic_DNA"/>
</dbReference>
<feature type="domain" description="Piezo THU9 and anchor" evidence="11">
    <location>
        <begin position="453"/>
        <end position="690"/>
    </location>
</feature>
<evidence type="ECO:0000256" key="3">
    <source>
        <dbReference type="ARBA" id="ARBA00022692"/>
    </source>
</evidence>
<comment type="similarity">
    <text evidence="2">Belongs to the PIEZO (TC 1.A.75) family.</text>
</comment>
<name>A0AAD4N178_9BILA</name>
<feature type="transmembrane region" description="Helical" evidence="8">
    <location>
        <begin position="279"/>
        <end position="305"/>
    </location>
</feature>